<evidence type="ECO:0000256" key="4">
    <source>
        <dbReference type="ARBA" id="ARBA00022553"/>
    </source>
</evidence>
<evidence type="ECO:0000256" key="2">
    <source>
        <dbReference type="ARBA" id="ARBA00004906"/>
    </source>
</evidence>
<keyword evidence="9" id="KW-0833">Ubl conjugation pathway</keyword>
<dbReference type="PROSITE" id="PS50053">
    <property type="entry name" value="UBIQUITIN_2"/>
    <property type="match status" value="1"/>
</dbReference>
<dbReference type="InterPro" id="IPR002867">
    <property type="entry name" value="IBR_dom"/>
</dbReference>
<dbReference type="InterPro" id="IPR000626">
    <property type="entry name" value="Ubiquitin-like_dom"/>
</dbReference>
<evidence type="ECO:0000256" key="3">
    <source>
        <dbReference type="ARBA" id="ARBA00012251"/>
    </source>
</evidence>
<dbReference type="InterPro" id="IPR031127">
    <property type="entry name" value="E3_UB_ligase_RBR"/>
</dbReference>
<dbReference type="Pfam" id="PF01485">
    <property type="entry name" value="IBR"/>
    <property type="match status" value="1"/>
</dbReference>
<dbReference type="OrthoDB" id="432401at2759"/>
<name>A0A1Q9CED2_SYMMI</name>
<accession>A0A1Q9CED2</accession>
<evidence type="ECO:0000256" key="5">
    <source>
        <dbReference type="ARBA" id="ARBA00022679"/>
    </source>
</evidence>
<evidence type="ECO:0000313" key="13">
    <source>
        <dbReference type="EMBL" id="OLP81299.1"/>
    </source>
</evidence>
<dbReference type="Pfam" id="PF22605">
    <property type="entry name" value="IBR_2"/>
    <property type="match status" value="1"/>
</dbReference>
<gene>
    <name evidence="13" type="primary">rbrA</name>
    <name evidence="13" type="ORF">AK812_SmicGene38175</name>
</gene>
<proteinExistence type="predicted"/>
<keyword evidence="6" id="KW-0479">Metal-binding</keyword>
<comment type="pathway">
    <text evidence="2">Protein modification; protein ubiquitination.</text>
</comment>
<evidence type="ECO:0000256" key="6">
    <source>
        <dbReference type="ARBA" id="ARBA00022723"/>
    </source>
</evidence>
<dbReference type="Proteomes" id="UP000186817">
    <property type="component" value="Unassembled WGS sequence"/>
</dbReference>
<dbReference type="SUPFAM" id="SSF54236">
    <property type="entry name" value="Ubiquitin-like"/>
    <property type="match status" value="1"/>
</dbReference>
<feature type="domain" description="Ubiquitin-like" evidence="11">
    <location>
        <begin position="190"/>
        <end position="262"/>
    </location>
</feature>
<evidence type="ECO:0000256" key="8">
    <source>
        <dbReference type="ARBA" id="ARBA00022771"/>
    </source>
</evidence>
<dbReference type="GO" id="GO:0008270">
    <property type="term" value="F:zinc ion binding"/>
    <property type="evidence" value="ECO:0007669"/>
    <property type="project" value="UniProtKB-KW"/>
</dbReference>
<dbReference type="Gene3D" id="2.130.10.30">
    <property type="entry name" value="Regulator of chromosome condensation 1/beta-lactamase-inhibitor protein II"/>
    <property type="match status" value="2"/>
</dbReference>
<keyword evidence="14" id="KW-1185">Reference proteome</keyword>
<dbReference type="InterPro" id="IPR054694">
    <property type="entry name" value="Parkin-like_IBR"/>
</dbReference>
<dbReference type="GO" id="GO:0009893">
    <property type="term" value="P:positive regulation of metabolic process"/>
    <property type="evidence" value="ECO:0007669"/>
    <property type="project" value="UniProtKB-ARBA"/>
</dbReference>
<organism evidence="13 14">
    <name type="scientific">Symbiodinium microadriaticum</name>
    <name type="common">Dinoflagellate</name>
    <name type="synonym">Zooxanthella microadriatica</name>
    <dbReference type="NCBI Taxonomy" id="2951"/>
    <lineage>
        <taxon>Eukaryota</taxon>
        <taxon>Sar</taxon>
        <taxon>Alveolata</taxon>
        <taxon>Dinophyceae</taxon>
        <taxon>Suessiales</taxon>
        <taxon>Symbiodiniaceae</taxon>
        <taxon>Symbiodinium</taxon>
    </lineage>
</organism>
<evidence type="ECO:0000259" key="11">
    <source>
        <dbReference type="PROSITE" id="PS50053"/>
    </source>
</evidence>
<keyword evidence="5" id="KW-0808">Transferase</keyword>
<evidence type="ECO:0000256" key="9">
    <source>
        <dbReference type="ARBA" id="ARBA00022786"/>
    </source>
</evidence>
<dbReference type="PANTHER" id="PTHR11685">
    <property type="entry name" value="RBR FAMILY RING FINGER AND IBR DOMAIN-CONTAINING"/>
    <property type="match status" value="1"/>
</dbReference>
<evidence type="ECO:0000256" key="7">
    <source>
        <dbReference type="ARBA" id="ARBA00022737"/>
    </source>
</evidence>
<dbReference type="InterPro" id="IPR013083">
    <property type="entry name" value="Znf_RING/FYVE/PHD"/>
</dbReference>
<feature type="domain" description="RING-type" evidence="12">
    <location>
        <begin position="1"/>
        <end position="207"/>
    </location>
</feature>
<dbReference type="AlphaFoldDB" id="A0A1Q9CED2"/>
<sequence>AKPHPVFCLDCWRQYMQTAVSEGKGCLDLHCPAPGCKELIRPRRFAELLDPAAARRFRRFLTESLVDDSAGRVKWCPGPGCQRAASDPGTGEVHCPCGLHWCFACSNDVHKPVQCETVKLWEAKNRNEGSDVLWIKVNTKLCPKCNNSIEKNGGCMHMTCRKPGGCGHEFCRMYALVLHQAPTLRSIMSISVDVHLLSGKSACLEVEVDASVESLRYRAQSALMVPGRGRLLRSSGEVLNGAQPINKAKLMSGDVLTLHVEQVQVKATRQGHIFSAFAALLDDGSVVAWDRDLHGGDSSDVQEQLSNVQQLQASVAAFAAILGDGAVVTWGSANFGGDSRAVQEQLKNVQQIQASDGAFAAILGDGSVVTWGKADCGGDSSAVQEQLKNVQQIQASGAAFAAMLGGGSVVTWGNATCGGDSSGFHEQLKNVQHIQASSRAFAAILGDGSAVAWGHAELGGNSSAVQQQLQNVQQIQASSGAFAAILGDGAVVTWGDVDYGGDSSAVQDLLRDVHQIQASHSAFAAILSDGSVVTWGSADFGGDSSGVQEQLRDVQQIQASFAAFAAILSDGSVVTWGKADCGGDSSAVQEQLKNVQQIQAADSTFAAILGHGSVVTWGKSDCGGDSSAVQEQLKTVQQIQSSDCSFAAILGDGSVITWGIAGFGGDSSWICMKPWKDHLQCNAAPEDQEESQKKAAAKSDLLRYAHFFDRYLAHQKAEQFAATGQAKALEDVAELFLKHLQVEVRGRTVTQGIYWGVV</sequence>
<dbReference type="PROSITE" id="PS51873">
    <property type="entry name" value="TRIAD"/>
    <property type="match status" value="1"/>
</dbReference>
<evidence type="ECO:0000256" key="10">
    <source>
        <dbReference type="ARBA" id="ARBA00022833"/>
    </source>
</evidence>
<dbReference type="SUPFAM" id="SSF50985">
    <property type="entry name" value="RCC1/BLIP-II"/>
    <property type="match status" value="2"/>
</dbReference>
<dbReference type="CDD" id="cd20346">
    <property type="entry name" value="BRcat_RBR_ANKIB1"/>
    <property type="match status" value="1"/>
</dbReference>
<protein>
    <recommendedName>
        <fullName evidence="3">RBR-type E3 ubiquitin transferase</fullName>
        <ecNumber evidence="3">2.3.2.31</ecNumber>
    </recommendedName>
</protein>
<evidence type="ECO:0000256" key="1">
    <source>
        <dbReference type="ARBA" id="ARBA00001798"/>
    </source>
</evidence>
<dbReference type="EC" id="2.3.2.31" evidence="3"/>
<keyword evidence="8" id="KW-0863">Zinc-finger</keyword>
<keyword evidence="7" id="KW-0677">Repeat</keyword>
<keyword evidence="4" id="KW-0597">Phosphoprotein</keyword>
<dbReference type="InterPro" id="IPR044066">
    <property type="entry name" value="TRIAD_supradom"/>
</dbReference>
<reference evidence="13 14" key="1">
    <citation type="submission" date="2016-02" db="EMBL/GenBank/DDBJ databases">
        <title>Genome analysis of coral dinoflagellate symbionts highlights evolutionary adaptations to a symbiotic lifestyle.</title>
        <authorList>
            <person name="Aranda M."/>
            <person name="Li Y."/>
            <person name="Liew Y.J."/>
            <person name="Baumgarten S."/>
            <person name="Simakov O."/>
            <person name="Wilson M."/>
            <person name="Piel J."/>
            <person name="Ashoor H."/>
            <person name="Bougouffa S."/>
            <person name="Bajic V.B."/>
            <person name="Ryu T."/>
            <person name="Ravasi T."/>
            <person name="Bayer T."/>
            <person name="Micklem G."/>
            <person name="Kim H."/>
            <person name="Bhak J."/>
            <person name="Lajeunesse T.C."/>
            <person name="Voolstra C.R."/>
        </authorList>
    </citation>
    <scope>NUCLEOTIDE SEQUENCE [LARGE SCALE GENOMIC DNA]</scope>
    <source>
        <strain evidence="13 14">CCMP2467</strain>
    </source>
</reference>
<comment type="caution">
    <text evidence="13">The sequence shown here is derived from an EMBL/GenBank/DDBJ whole genome shotgun (WGS) entry which is preliminary data.</text>
</comment>
<evidence type="ECO:0000313" key="14">
    <source>
        <dbReference type="Proteomes" id="UP000186817"/>
    </source>
</evidence>
<dbReference type="GO" id="GO:0061630">
    <property type="term" value="F:ubiquitin protein ligase activity"/>
    <property type="evidence" value="ECO:0007669"/>
    <property type="project" value="UniProtKB-EC"/>
</dbReference>
<keyword evidence="10" id="KW-0862">Zinc</keyword>
<dbReference type="InterPro" id="IPR029071">
    <property type="entry name" value="Ubiquitin-like_domsf"/>
</dbReference>
<dbReference type="SMART" id="SM00647">
    <property type="entry name" value="IBR"/>
    <property type="match status" value="2"/>
</dbReference>
<feature type="non-terminal residue" evidence="13">
    <location>
        <position position="1"/>
    </location>
</feature>
<evidence type="ECO:0000259" key="12">
    <source>
        <dbReference type="PROSITE" id="PS51873"/>
    </source>
</evidence>
<dbReference type="Gene3D" id="1.20.120.1750">
    <property type="match status" value="2"/>
</dbReference>
<dbReference type="Gene3D" id="3.30.40.10">
    <property type="entry name" value="Zinc/RING finger domain, C3HC4 (zinc finger)"/>
    <property type="match status" value="1"/>
</dbReference>
<dbReference type="InterPro" id="IPR009091">
    <property type="entry name" value="RCC1/BLIP-II"/>
</dbReference>
<dbReference type="GO" id="GO:0016567">
    <property type="term" value="P:protein ubiquitination"/>
    <property type="evidence" value="ECO:0007669"/>
    <property type="project" value="InterPro"/>
</dbReference>
<comment type="catalytic activity">
    <reaction evidence="1">
        <text>[E2 ubiquitin-conjugating enzyme]-S-ubiquitinyl-L-cysteine + [acceptor protein]-L-lysine = [E2 ubiquitin-conjugating enzyme]-L-cysteine + [acceptor protein]-N(6)-ubiquitinyl-L-lysine.</text>
        <dbReference type="EC" id="2.3.2.31"/>
    </reaction>
</comment>
<dbReference type="SUPFAM" id="SSF57850">
    <property type="entry name" value="RING/U-box"/>
    <property type="match status" value="3"/>
</dbReference>
<dbReference type="EMBL" id="LSRX01001294">
    <property type="protein sequence ID" value="OLP81299.1"/>
    <property type="molecule type" value="Genomic_DNA"/>
</dbReference>